<dbReference type="AlphaFoldDB" id="A0A9P9EM93"/>
<evidence type="ECO:0000256" key="2">
    <source>
        <dbReference type="SAM" id="Phobius"/>
    </source>
</evidence>
<dbReference type="EMBL" id="JAGMUU010000014">
    <property type="protein sequence ID" value="KAH7139677.1"/>
    <property type="molecule type" value="Genomic_DNA"/>
</dbReference>
<keyword evidence="2" id="KW-0472">Membrane</keyword>
<dbReference type="OrthoDB" id="5985073at2759"/>
<dbReference type="PANTHER" id="PTHR16861:SF4">
    <property type="entry name" value="SH3 DOMAIN PROTEIN (AFU_ORTHOLOGUE AFUA_1G13610)"/>
    <property type="match status" value="1"/>
</dbReference>
<dbReference type="Proteomes" id="UP000717696">
    <property type="component" value="Unassembled WGS sequence"/>
</dbReference>
<reference evidence="3" key="1">
    <citation type="journal article" date="2021" name="Nat. Commun.">
        <title>Genetic determinants of endophytism in the Arabidopsis root mycobiome.</title>
        <authorList>
            <person name="Mesny F."/>
            <person name="Miyauchi S."/>
            <person name="Thiergart T."/>
            <person name="Pickel B."/>
            <person name="Atanasova L."/>
            <person name="Karlsson M."/>
            <person name="Huettel B."/>
            <person name="Barry K.W."/>
            <person name="Haridas S."/>
            <person name="Chen C."/>
            <person name="Bauer D."/>
            <person name="Andreopoulos W."/>
            <person name="Pangilinan J."/>
            <person name="LaButti K."/>
            <person name="Riley R."/>
            <person name="Lipzen A."/>
            <person name="Clum A."/>
            <person name="Drula E."/>
            <person name="Henrissat B."/>
            <person name="Kohler A."/>
            <person name="Grigoriev I.V."/>
            <person name="Martin F.M."/>
            <person name="Hacquard S."/>
        </authorList>
    </citation>
    <scope>NUCLEOTIDE SEQUENCE</scope>
    <source>
        <strain evidence="3">MPI-CAGE-AT-0021</strain>
    </source>
</reference>
<name>A0A9P9EM93_9HYPO</name>
<gene>
    <name evidence="3" type="ORF">B0J13DRAFT_624510</name>
</gene>
<protein>
    <submittedName>
        <fullName evidence="3">Uncharacterized protein</fullName>
    </submittedName>
</protein>
<evidence type="ECO:0000313" key="3">
    <source>
        <dbReference type="EMBL" id="KAH7139677.1"/>
    </source>
</evidence>
<keyword evidence="2" id="KW-0812">Transmembrane</keyword>
<evidence type="ECO:0000256" key="1">
    <source>
        <dbReference type="SAM" id="MobiDB-lite"/>
    </source>
</evidence>
<keyword evidence="4" id="KW-1185">Reference proteome</keyword>
<comment type="caution">
    <text evidence="3">The sequence shown here is derived from an EMBL/GenBank/DDBJ whole genome shotgun (WGS) entry which is preliminary data.</text>
</comment>
<organism evidence="3 4">
    <name type="scientific">Dactylonectria estremocensis</name>
    <dbReference type="NCBI Taxonomy" id="1079267"/>
    <lineage>
        <taxon>Eukaryota</taxon>
        <taxon>Fungi</taxon>
        <taxon>Dikarya</taxon>
        <taxon>Ascomycota</taxon>
        <taxon>Pezizomycotina</taxon>
        <taxon>Sordariomycetes</taxon>
        <taxon>Hypocreomycetidae</taxon>
        <taxon>Hypocreales</taxon>
        <taxon>Nectriaceae</taxon>
        <taxon>Dactylonectria</taxon>
    </lineage>
</organism>
<feature type="compositionally biased region" description="Low complexity" evidence="1">
    <location>
        <begin position="1"/>
        <end position="11"/>
    </location>
</feature>
<dbReference type="PANTHER" id="PTHR16861">
    <property type="entry name" value="GLYCOPROTEIN 38"/>
    <property type="match status" value="1"/>
</dbReference>
<accession>A0A9P9EM93</accession>
<keyword evidence="2" id="KW-1133">Transmembrane helix</keyword>
<feature type="transmembrane region" description="Helical" evidence="2">
    <location>
        <begin position="247"/>
        <end position="270"/>
    </location>
</feature>
<feature type="region of interest" description="Disordered" evidence="1">
    <location>
        <begin position="1"/>
        <end position="29"/>
    </location>
</feature>
<proteinExistence type="predicted"/>
<sequence>MVSARDSSTATKTDDDSTETDESTKSVKTTTAEKSIIVVTIAVEALTTTFTPPAICTGHLSQMSAPGYALWLNEPQPVEGIQVSECYPSQFMKRYTSLVNESSSIAPLMSPLVCPKGWKTAKVWENGYIACCASGYNLAPPTVTSDTDRPAYGGTCYSPFTVGQTATVTAYDSENITATADWVASSSADQAYAHVIDGFALDLLVTTSTTASTSLETTSGAPSDTPSASASAAASSSKGSSKLSGGAIAGIVIGCLAVVGIALGVLFWLFRRRRSAPTEKHLGELDGDPHQEFEVHGSPADSALASSLTATEGRYYTGSVPPSEMVSNEVDTIGRPSDAVMSPLSAEVIAARNGRLQRAELDSGWKGY</sequence>
<feature type="region of interest" description="Disordered" evidence="1">
    <location>
        <begin position="214"/>
        <end position="243"/>
    </location>
</feature>
<dbReference type="CDD" id="cd12087">
    <property type="entry name" value="TM_EGFR-like"/>
    <property type="match status" value="1"/>
</dbReference>
<evidence type="ECO:0000313" key="4">
    <source>
        <dbReference type="Proteomes" id="UP000717696"/>
    </source>
</evidence>